<comment type="subcellular location">
    <subcellularLocation>
        <location evidence="1">Nucleus</location>
    </subcellularLocation>
</comment>
<evidence type="ECO:0000313" key="8">
    <source>
        <dbReference type="Proteomes" id="UP001153678"/>
    </source>
</evidence>
<gene>
    <name evidence="7" type="ORF">FWILDA_LOCUS13365</name>
</gene>
<reference evidence="7" key="1">
    <citation type="submission" date="2022-08" db="EMBL/GenBank/DDBJ databases">
        <authorList>
            <person name="Kallberg Y."/>
            <person name="Tangrot J."/>
            <person name="Rosling A."/>
        </authorList>
    </citation>
    <scope>NUCLEOTIDE SEQUENCE</scope>
    <source>
        <strain evidence="7">Wild A</strain>
    </source>
</reference>
<evidence type="ECO:0000256" key="1">
    <source>
        <dbReference type="ARBA" id="ARBA00004123"/>
    </source>
</evidence>
<evidence type="ECO:0000259" key="6">
    <source>
        <dbReference type="Pfam" id="PF04821"/>
    </source>
</evidence>
<accession>A0A9W4T046</accession>
<dbReference type="GO" id="GO:0006281">
    <property type="term" value="P:DNA repair"/>
    <property type="evidence" value="ECO:0007669"/>
    <property type="project" value="TreeGrafter"/>
</dbReference>
<dbReference type="PANTHER" id="PTHR22940:SF4">
    <property type="entry name" value="PROTEIN TIMELESS HOMOLOG"/>
    <property type="match status" value="1"/>
</dbReference>
<dbReference type="InterPro" id="IPR006906">
    <property type="entry name" value="Timeless_N"/>
</dbReference>
<feature type="non-terminal residue" evidence="7">
    <location>
        <position position="1"/>
    </location>
</feature>
<name>A0A9W4T046_9GLOM</name>
<dbReference type="GO" id="GO:0000076">
    <property type="term" value="P:DNA replication checkpoint signaling"/>
    <property type="evidence" value="ECO:0007669"/>
    <property type="project" value="TreeGrafter"/>
</dbReference>
<keyword evidence="8" id="KW-1185">Reference proteome</keyword>
<keyword evidence="2" id="KW-0236">DNA replication inhibitor</keyword>
<keyword evidence="4" id="KW-0131">Cell cycle</keyword>
<dbReference type="OrthoDB" id="310853at2759"/>
<comment type="caution">
    <text evidence="7">The sequence shown here is derived from an EMBL/GenBank/DDBJ whole genome shotgun (WGS) entry which is preliminary data.</text>
</comment>
<dbReference type="Proteomes" id="UP001153678">
    <property type="component" value="Unassembled WGS sequence"/>
</dbReference>
<organism evidence="7 8">
    <name type="scientific">Funneliformis geosporum</name>
    <dbReference type="NCBI Taxonomy" id="1117311"/>
    <lineage>
        <taxon>Eukaryota</taxon>
        <taxon>Fungi</taxon>
        <taxon>Fungi incertae sedis</taxon>
        <taxon>Mucoromycota</taxon>
        <taxon>Glomeromycotina</taxon>
        <taxon>Glomeromycetes</taxon>
        <taxon>Glomerales</taxon>
        <taxon>Glomeraceae</taxon>
        <taxon>Funneliformis</taxon>
    </lineage>
</organism>
<evidence type="ECO:0000313" key="7">
    <source>
        <dbReference type="EMBL" id="CAI2188007.1"/>
    </source>
</evidence>
<feature type="region of interest" description="Disordered" evidence="5">
    <location>
        <begin position="25"/>
        <end position="58"/>
    </location>
</feature>
<dbReference type="Pfam" id="PF04821">
    <property type="entry name" value="TIMELESS"/>
    <property type="match status" value="1"/>
</dbReference>
<dbReference type="InterPro" id="IPR044998">
    <property type="entry name" value="Timeless"/>
</dbReference>
<evidence type="ECO:0000256" key="5">
    <source>
        <dbReference type="SAM" id="MobiDB-lite"/>
    </source>
</evidence>
<dbReference type="AlphaFoldDB" id="A0A9W4T046"/>
<evidence type="ECO:0000256" key="2">
    <source>
        <dbReference type="ARBA" id="ARBA00022880"/>
    </source>
</evidence>
<evidence type="ECO:0000256" key="3">
    <source>
        <dbReference type="ARBA" id="ARBA00023242"/>
    </source>
</evidence>
<feature type="compositionally biased region" description="Basic and acidic residues" evidence="5">
    <location>
        <begin position="39"/>
        <end position="57"/>
    </location>
</feature>
<sequence>RVLLNVEFVELIRFDIHFLQPPKREMKRTASSSSIGSNKKIDKREKQSRFQRVKNENDDCNSTISRHANALGEMNEVFTRDNSSYIFFIPGTNVISSLQEINKMIYKEKESLITLYKLEFIESRLFPLVLLNNCLEDCAQKEILRLCVELLTRMTKIYSSDKNLKDLPFMKINSAYKELFILNPSVIRKIHNMLQWHLNLANRGNEDKKFIHLLLLTCRNLLAIKDSPGSGNLTVNEKLKTHFDLIVQFYNENLIELFTTMASDKDDVLWHTLIFEIFYHILEHNGPEDLFIDSKMEASSKGFKLMEQVKRRQEEIRKKFSKVCPKIWMDTKKGYEKPVDIRQAWEGIPKFDLMGLRGKVDNEHEILAETVNKRKRIVLDDQIRKCIKLTSLKIIKSSAFEVLINTIQKEINAKIDKHDINKHISHYLYLVDYTLKFRIRLISESSSSSLKDEVLLSSVNEISDVSQVRPAVTIETFEWMFSLLVKREAHENSGQILRYAFKCLKNMLSTIKQVTLIESNRETVFSILKYIYDNEVYADRILDHLKDIENLAFKEQEALISVVHSYLEVLDHYEGMIQIFNNGLQKKFVSDEIINNYCKVLEGYRKLDDEELKCIVEFFYRIWYKYDLEGMFYKITIMYLFNRILDDLGYRQGLTLAQHELLSFILNISNKLLNELPKKPLLYVELFYPKNSEDCHLLQQGYDFEG</sequence>
<evidence type="ECO:0000256" key="4">
    <source>
        <dbReference type="ARBA" id="ARBA00023306"/>
    </source>
</evidence>
<feature type="domain" description="Timeless N-terminal" evidence="6">
    <location>
        <begin position="91"/>
        <end position="306"/>
    </location>
</feature>
<dbReference type="EMBL" id="CAMKVN010004928">
    <property type="protein sequence ID" value="CAI2188007.1"/>
    <property type="molecule type" value="Genomic_DNA"/>
</dbReference>
<dbReference type="GO" id="GO:0003677">
    <property type="term" value="F:DNA binding"/>
    <property type="evidence" value="ECO:0007669"/>
    <property type="project" value="TreeGrafter"/>
</dbReference>
<protein>
    <submittedName>
        <fullName evidence="7">8050_t:CDS:1</fullName>
    </submittedName>
</protein>
<proteinExistence type="predicted"/>
<dbReference type="PANTHER" id="PTHR22940">
    <property type="entry name" value="TIMEOUT/TIMELESS-2"/>
    <property type="match status" value="1"/>
</dbReference>
<dbReference type="GO" id="GO:0043111">
    <property type="term" value="P:replication fork arrest"/>
    <property type="evidence" value="ECO:0007669"/>
    <property type="project" value="TreeGrafter"/>
</dbReference>
<keyword evidence="3" id="KW-0539">Nucleus</keyword>
<dbReference type="GO" id="GO:0031298">
    <property type="term" value="C:replication fork protection complex"/>
    <property type="evidence" value="ECO:0007669"/>
    <property type="project" value="TreeGrafter"/>
</dbReference>